<dbReference type="EMBL" id="MU001677">
    <property type="protein sequence ID" value="KAF2458457.1"/>
    <property type="molecule type" value="Genomic_DNA"/>
</dbReference>
<dbReference type="InterPro" id="IPR029058">
    <property type="entry name" value="AB_hydrolase_fold"/>
</dbReference>
<comment type="similarity">
    <text evidence="1 3">Belongs to the type-B carboxylesterase/lipase family.</text>
</comment>
<evidence type="ECO:0000256" key="3">
    <source>
        <dbReference type="RuleBase" id="RU361235"/>
    </source>
</evidence>
<feature type="domain" description="Carboxylesterase type B" evidence="5">
    <location>
        <begin position="15"/>
        <end position="354"/>
    </location>
</feature>
<dbReference type="PANTHER" id="PTHR43142">
    <property type="entry name" value="CARBOXYLIC ESTER HYDROLASE"/>
    <property type="match status" value="1"/>
</dbReference>
<dbReference type="Pfam" id="PF00135">
    <property type="entry name" value="COesterase"/>
    <property type="match status" value="1"/>
</dbReference>
<dbReference type="AlphaFoldDB" id="A0A6A6P3T0"/>
<dbReference type="Proteomes" id="UP000799766">
    <property type="component" value="Unassembled WGS sequence"/>
</dbReference>
<protein>
    <recommendedName>
        <fullName evidence="3">Carboxylic ester hydrolase</fullName>
        <ecNumber evidence="3">3.1.1.-</ecNumber>
    </recommendedName>
</protein>
<proteinExistence type="inferred from homology"/>
<dbReference type="SUPFAM" id="SSF53474">
    <property type="entry name" value="alpha/beta-Hydrolases"/>
    <property type="match status" value="1"/>
</dbReference>
<reference evidence="6" key="1">
    <citation type="journal article" date="2020" name="Stud. Mycol.">
        <title>101 Dothideomycetes genomes: a test case for predicting lifestyles and emergence of pathogens.</title>
        <authorList>
            <person name="Haridas S."/>
            <person name="Albert R."/>
            <person name="Binder M."/>
            <person name="Bloem J."/>
            <person name="Labutti K."/>
            <person name="Salamov A."/>
            <person name="Andreopoulos B."/>
            <person name="Baker S."/>
            <person name="Barry K."/>
            <person name="Bills G."/>
            <person name="Bluhm B."/>
            <person name="Cannon C."/>
            <person name="Castanera R."/>
            <person name="Culley D."/>
            <person name="Daum C."/>
            <person name="Ezra D."/>
            <person name="Gonzalez J."/>
            <person name="Henrissat B."/>
            <person name="Kuo A."/>
            <person name="Liang C."/>
            <person name="Lipzen A."/>
            <person name="Lutzoni F."/>
            <person name="Magnuson J."/>
            <person name="Mondo S."/>
            <person name="Nolan M."/>
            <person name="Ohm R."/>
            <person name="Pangilinan J."/>
            <person name="Park H.-J."/>
            <person name="Ramirez L."/>
            <person name="Alfaro M."/>
            <person name="Sun H."/>
            <person name="Tritt A."/>
            <person name="Yoshinaga Y."/>
            <person name="Zwiers L.-H."/>
            <person name="Turgeon B."/>
            <person name="Goodwin S."/>
            <person name="Spatafora J."/>
            <person name="Crous P."/>
            <person name="Grigoriev I."/>
        </authorList>
    </citation>
    <scope>NUCLEOTIDE SEQUENCE</scope>
    <source>
        <strain evidence="6">ATCC 16933</strain>
    </source>
</reference>
<dbReference type="Gene3D" id="3.40.50.1820">
    <property type="entry name" value="alpha/beta hydrolase"/>
    <property type="match status" value="1"/>
</dbReference>
<gene>
    <name evidence="6" type="ORF">BDY21DRAFT_370701</name>
</gene>
<dbReference type="EC" id="3.1.1.-" evidence="3"/>
<dbReference type="PROSITE" id="PS00122">
    <property type="entry name" value="CARBOXYLESTERASE_B_1"/>
    <property type="match status" value="1"/>
</dbReference>
<evidence type="ECO:0000313" key="7">
    <source>
        <dbReference type="Proteomes" id="UP000799766"/>
    </source>
</evidence>
<evidence type="ECO:0000256" key="1">
    <source>
        <dbReference type="ARBA" id="ARBA00005964"/>
    </source>
</evidence>
<feature type="compositionally biased region" description="Low complexity" evidence="4">
    <location>
        <begin position="538"/>
        <end position="549"/>
    </location>
</feature>
<feature type="region of interest" description="Disordered" evidence="4">
    <location>
        <begin position="466"/>
        <end position="552"/>
    </location>
</feature>
<dbReference type="InterPro" id="IPR019826">
    <property type="entry name" value="Carboxylesterase_B_AS"/>
</dbReference>
<accession>A0A6A6P3T0</accession>
<evidence type="ECO:0000259" key="5">
    <source>
        <dbReference type="Pfam" id="PF00135"/>
    </source>
</evidence>
<feature type="compositionally biased region" description="Basic and acidic residues" evidence="4">
    <location>
        <begin position="485"/>
        <end position="502"/>
    </location>
</feature>
<evidence type="ECO:0000256" key="4">
    <source>
        <dbReference type="SAM" id="MobiDB-lite"/>
    </source>
</evidence>
<dbReference type="InterPro" id="IPR002018">
    <property type="entry name" value="CarbesteraseB"/>
</dbReference>
<name>A0A6A6P3T0_9PEZI</name>
<feature type="compositionally biased region" description="Acidic residues" evidence="4">
    <location>
        <begin position="475"/>
        <end position="484"/>
    </location>
</feature>
<evidence type="ECO:0000256" key="2">
    <source>
        <dbReference type="ARBA" id="ARBA00022801"/>
    </source>
</evidence>
<dbReference type="GO" id="GO:0016787">
    <property type="term" value="F:hydrolase activity"/>
    <property type="evidence" value="ECO:0007669"/>
    <property type="project" value="UniProtKB-KW"/>
</dbReference>
<organism evidence="6 7">
    <name type="scientific">Lineolata rhizophorae</name>
    <dbReference type="NCBI Taxonomy" id="578093"/>
    <lineage>
        <taxon>Eukaryota</taxon>
        <taxon>Fungi</taxon>
        <taxon>Dikarya</taxon>
        <taxon>Ascomycota</taxon>
        <taxon>Pezizomycotina</taxon>
        <taxon>Dothideomycetes</taxon>
        <taxon>Dothideomycetes incertae sedis</taxon>
        <taxon>Lineolatales</taxon>
        <taxon>Lineolataceae</taxon>
        <taxon>Lineolata</taxon>
    </lineage>
</organism>
<dbReference type="OrthoDB" id="6846267at2759"/>
<sequence length="680" mass="74825">MTTQEPYTLDLAGRGFIQGLTFADEATGAPIAHRFGGLPYAQPLAGRPRWRRARPLDDAFVYGTRERPGSFAGQCTVCPQPSFDGSSVTHGCEENEDCLQVNVWVPAGAEPGDGWPVFVYIHGGFLQMGDANGLNPLHLYAETDCKFVLVEPAYRLNVLGFLASKELQEEAKTDGDETVGNLGFWDQRLALEWTRDNIELFGGDPDNITVGGYSAGSHSTFYQLQYDLFQPDENSLIRRAIMWSNGPGVQPKSMREAQAQFDWLLKAADIPPTISSESKLARLRAMDPATLILASTSTPLHEYRATTDGAFVRPDLFAAIDDGRFAARMRRRGVSLLTGECRDERFLYGTYRPAKEDSLPALLDRLDADYGPRAVDALRRFYFPEGRLPDSMEDWRSDAFGKVYSAMQIYATERGFIAGLVRGGVALGAAEEEGSRVTEKARDEDVVDSISDAEFDVVAGWGGEEFGGAVHGVSGEEEREEGAEQEQRGVEDVETEHHPNEHGDDDVDHVDAQIPLMLDENRHRIGKQSEGNPRRKGPGSSSSPGAALAPPRPHSRLFRYRIDFRSSVVHDNPTWGVFHGSDMTLWFLGMTATLPPGEKALAREALVEPLGRYLRGEDPGWGVSGRDAREMRRVTSEGTVDIWRDGRWEEGVGLWEELRRAGVAAGEGSGSGVARGGPKL</sequence>
<keyword evidence="7" id="KW-1185">Reference proteome</keyword>
<keyword evidence="2 3" id="KW-0378">Hydrolase</keyword>
<dbReference type="PANTHER" id="PTHR43142:SF4">
    <property type="entry name" value="CARBOXYLIC ESTER HYDROLASE"/>
    <property type="match status" value="1"/>
</dbReference>
<evidence type="ECO:0000313" key="6">
    <source>
        <dbReference type="EMBL" id="KAF2458457.1"/>
    </source>
</evidence>